<feature type="domain" description="Tyr recombinase" evidence="5">
    <location>
        <begin position="137"/>
        <end position="327"/>
    </location>
</feature>
<dbReference type="GO" id="GO:0006310">
    <property type="term" value="P:DNA recombination"/>
    <property type="evidence" value="ECO:0007669"/>
    <property type="project" value="UniProtKB-KW"/>
</dbReference>
<keyword evidence="3" id="KW-0233">DNA recombination</keyword>
<dbReference type="PROSITE" id="PS51898">
    <property type="entry name" value="TYR_RECOMBINASE"/>
    <property type="match status" value="1"/>
</dbReference>
<feature type="domain" description="Core-binding (CB)" evidence="6">
    <location>
        <begin position="31"/>
        <end position="115"/>
    </location>
</feature>
<dbReference type="Proteomes" id="UP000094578">
    <property type="component" value="Unassembled WGS sequence"/>
</dbReference>
<keyword evidence="8" id="KW-1185">Reference proteome</keyword>
<dbReference type="InterPro" id="IPR011010">
    <property type="entry name" value="DNA_brk_join_enz"/>
</dbReference>
<evidence type="ECO:0000256" key="1">
    <source>
        <dbReference type="ARBA" id="ARBA00022908"/>
    </source>
</evidence>
<dbReference type="InterPro" id="IPR004107">
    <property type="entry name" value="Integrase_SAM-like_N"/>
</dbReference>
<evidence type="ECO:0000259" key="6">
    <source>
        <dbReference type="PROSITE" id="PS51900"/>
    </source>
</evidence>
<proteinExistence type="predicted"/>
<evidence type="ECO:0000259" key="5">
    <source>
        <dbReference type="PROSITE" id="PS51898"/>
    </source>
</evidence>
<accession>A0A1E3L8Q9</accession>
<dbReference type="InterPro" id="IPR050090">
    <property type="entry name" value="Tyrosine_recombinase_XerCD"/>
</dbReference>
<dbReference type="PROSITE" id="PS51900">
    <property type="entry name" value="CB"/>
    <property type="match status" value="1"/>
</dbReference>
<protein>
    <submittedName>
        <fullName evidence="7">Tyrosine recombinase XerC</fullName>
    </submittedName>
</protein>
<dbReference type="Pfam" id="PF02899">
    <property type="entry name" value="Phage_int_SAM_1"/>
    <property type="match status" value="1"/>
</dbReference>
<evidence type="ECO:0000256" key="3">
    <source>
        <dbReference type="ARBA" id="ARBA00023172"/>
    </source>
</evidence>
<reference evidence="7 8" key="1">
    <citation type="submission" date="2016-08" db="EMBL/GenBank/DDBJ databases">
        <title>Genome sequencing of Paenibacillus sp. TI45-13ar, isolated from Korean traditional nuruk.</title>
        <authorList>
            <person name="Kim S.-J."/>
        </authorList>
    </citation>
    <scope>NUCLEOTIDE SEQUENCE [LARGE SCALE GENOMIC DNA]</scope>
    <source>
        <strain evidence="7 8">TI45-13ar</strain>
    </source>
</reference>
<comment type="caution">
    <text evidence="7">The sequence shown here is derived from an EMBL/GenBank/DDBJ whole genome shotgun (WGS) entry which is preliminary data.</text>
</comment>
<keyword evidence="2 4" id="KW-0238">DNA-binding</keyword>
<sequence>MENLYFKDMECTEKIEVSIDTGGWKLLVSRMDLNDYIVKYVNYLLIEKNLSPKSIKAYQSDLNMFNDWLVENEIETVTEAEIYLYFNTLSHLNLLKDSTIKRKYISFKGFFLFLAQKHWIDQSPLIHFGKRFKTAKRIPKTLPTNEIKRLLSAPEHDRNRLKTAFSTRLSIRNDAIIDLLFSTGIRIGELVQIRLKDLDLRNRVVVIFGKGRKERLLYLSSKELIDKIQDWLKVRDAFDPKDDCLFLNKYGNGLSIYGIEDIFCKYKEMAKINQSATPHYLRHSFATQLLENGADLRAVQEILGHSSVSTTEIYTEVSVKRKRAVLTKFNPRNRLETSK</sequence>
<dbReference type="Pfam" id="PF00589">
    <property type="entry name" value="Phage_integrase"/>
    <property type="match status" value="1"/>
</dbReference>
<dbReference type="PANTHER" id="PTHR30349:SF81">
    <property type="entry name" value="TYROSINE RECOMBINASE XERC"/>
    <property type="match status" value="1"/>
</dbReference>
<evidence type="ECO:0000256" key="4">
    <source>
        <dbReference type="PROSITE-ProRule" id="PRU01248"/>
    </source>
</evidence>
<dbReference type="InterPro" id="IPR002104">
    <property type="entry name" value="Integrase_catalytic"/>
</dbReference>
<dbReference type="GO" id="GO:0003677">
    <property type="term" value="F:DNA binding"/>
    <property type="evidence" value="ECO:0007669"/>
    <property type="project" value="UniProtKB-UniRule"/>
</dbReference>
<dbReference type="PATRIC" id="fig|1886670.3.peg.384"/>
<name>A0A1E3L8Q9_9BACL</name>
<dbReference type="Gene3D" id="1.10.443.10">
    <property type="entry name" value="Intergrase catalytic core"/>
    <property type="match status" value="1"/>
</dbReference>
<dbReference type="InterPro" id="IPR013762">
    <property type="entry name" value="Integrase-like_cat_sf"/>
</dbReference>
<dbReference type="PANTHER" id="PTHR30349">
    <property type="entry name" value="PHAGE INTEGRASE-RELATED"/>
    <property type="match status" value="1"/>
</dbReference>
<evidence type="ECO:0000313" key="8">
    <source>
        <dbReference type="Proteomes" id="UP000094578"/>
    </source>
</evidence>
<dbReference type="STRING" id="1886670.PTI45_00368"/>
<evidence type="ECO:0000313" key="7">
    <source>
        <dbReference type="EMBL" id="ODP30126.1"/>
    </source>
</evidence>
<dbReference type="RefSeq" id="WP_245703392.1">
    <property type="nucleotide sequence ID" value="NZ_MDER01000024.1"/>
</dbReference>
<gene>
    <name evidence="7" type="ORF">PTI45_00368</name>
</gene>
<keyword evidence="1" id="KW-0229">DNA integration</keyword>
<dbReference type="EMBL" id="MDER01000024">
    <property type="protein sequence ID" value="ODP30126.1"/>
    <property type="molecule type" value="Genomic_DNA"/>
</dbReference>
<organism evidence="7 8">
    <name type="scientific">Paenibacillus nuruki</name>
    <dbReference type="NCBI Taxonomy" id="1886670"/>
    <lineage>
        <taxon>Bacteria</taxon>
        <taxon>Bacillati</taxon>
        <taxon>Bacillota</taxon>
        <taxon>Bacilli</taxon>
        <taxon>Bacillales</taxon>
        <taxon>Paenibacillaceae</taxon>
        <taxon>Paenibacillus</taxon>
    </lineage>
</organism>
<dbReference type="SUPFAM" id="SSF56349">
    <property type="entry name" value="DNA breaking-rejoining enzymes"/>
    <property type="match status" value="1"/>
</dbReference>
<dbReference type="InterPro" id="IPR010998">
    <property type="entry name" value="Integrase_recombinase_N"/>
</dbReference>
<dbReference type="InterPro" id="IPR044068">
    <property type="entry name" value="CB"/>
</dbReference>
<dbReference type="AlphaFoldDB" id="A0A1E3L8Q9"/>
<evidence type="ECO:0000256" key="2">
    <source>
        <dbReference type="ARBA" id="ARBA00023125"/>
    </source>
</evidence>
<dbReference type="GO" id="GO:0015074">
    <property type="term" value="P:DNA integration"/>
    <property type="evidence" value="ECO:0007669"/>
    <property type="project" value="UniProtKB-KW"/>
</dbReference>
<dbReference type="Gene3D" id="1.10.150.130">
    <property type="match status" value="1"/>
</dbReference>